<feature type="region of interest" description="Disordered" evidence="1">
    <location>
        <begin position="197"/>
        <end position="282"/>
    </location>
</feature>
<keyword evidence="3" id="KW-1185">Reference proteome</keyword>
<feature type="region of interest" description="Disordered" evidence="1">
    <location>
        <begin position="475"/>
        <end position="512"/>
    </location>
</feature>
<accession>A0A1W4WK46</accession>
<name>A0A1W4WK46_AGRPL</name>
<dbReference type="Proteomes" id="UP000192223">
    <property type="component" value="Unplaced"/>
</dbReference>
<evidence type="ECO:0000256" key="1">
    <source>
        <dbReference type="SAM" id="MobiDB-lite"/>
    </source>
</evidence>
<dbReference type="KEGG" id="apln:108733651"/>
<proteinExistence type="predicted"/>
<feature type="region of interest" description="Disordered" evidence="1">
    <location>
        <begin position="1"/>
        <end position="37"/>
    </location>
</feature>
<dbReference type="InterPro" id="IPR031813">
    <property type="entry name" value="DUF4745"/>
</dbReference>
<feature type="domain" description="DUF4745" evidence="2">
    <location>
        <begin position="41"/>
        <end position="158"/>
    </location>
</feature>
<dbReference type="RefSeq" id="XP_018320400.1">
    <property type="nucleotide sequence ID" value="XM_018464898.2"/>
</dbReference>
<feature type="compositionally biased region" description="Acidic residues" evidence="1">
    <location>
        <begin position="541"/>
        <end position="553"/>
    </location>
</feature>
<dbReference type="InParanoid" id="A0A1W4WK46"/>
<evidence type="ECO:0000259" key="2">
    <source>
        <dbReference type="Pfam" id="PF15923"/>
    </source>
</evidence>
<evidence type="ECO:0000313" key="3">
    <source>
        <dbReference type="Proteomes" id="UP000192223"/>
    </source>
</evidence>
<gene>
    <name evidence="4" type="primary">LOC108733651</name>
</gene>
<sequence>MEQEKELPLGATAGPSTDSQDSTRQKGIEENPQPPSPNALKVAATECLNNWICYLQILNSLCTAGLRLSQSLHNLSQFQNVLLATQCQGSWEEFVKAASFATNTVKNHIASAMQDMIIGETFTDDDAQRQQEHNQQIITENLHTFINLQYQFSLAGCEIFGVMASCPSCHSAPGIQHVPDCSMATLQHCFSQIYAQETRSQTSSPHNTSADRNVGMLDSPKGPELSKFYGTGPEFSRQHSPINANPEPRSTSPFHETFRGSSPDTIKSTSHIETIRGPFPNPGHLYTMKSPFPGRGSRSALHFPLFPLIGQRRWSEAAAATSVGESGAEGGDGSMRRWSMPWDCGRVETAPWQQRYLPTKLTVPVAGTSQERSRSNTPETLPNQPGTLPGGEGLAEAIQLLSCRPMRCSIPFAHTPHPGPYGTSVWTDTHEDRMHKRGHGGPLQRGIWQSIDVPPSCCVPNTEHFDIFPPGLPLTSRKSSSSTDSSSCLSIHSRSTASSSDKASESISSGGGDAVRLHTNFYSIWSGSDHLPFIRLPESQEPQEDSDTEDGEEAMFPKPT</sequence>
<evidence type="ECO:0000313" key="4">
    <source>
        <dbReference type="RefSeq" id="XP_018320400.1"/>
    </source>
</evidence>
<feature type="region of interest" description="Disordered" evidence="1">
    <location>
        <begin position="365"/>
        <end position="391"/>
    </location>
</feature>
<feature type="compositionally biased region" description="Polar residues" evidence="1">
    <location>
        <begin position="367"/>
        <end position="386"/>
    </location>
</feature>
<feature type="compositionally biased region" description="Polar residues" evidence="1">
    <location>
        <begin position="238"/>
        <end position="272"/>
    </location>
</feature>
<feature type="compositionally biased region" description="Low complexity" evidence="1">
    <location>
        <begin position="476"/>
        <end position="508"/>
    </location>
</feature>
<protein>
    <submittedName>
        <fullName evidence="4">Uncharacterized protein LOC108733651 isoform X1</fullName>
    </submittedName>
</protein>
<organism evidence="3 4">
    <name type="scientific">Agrilus planipennis</name>
    <name type="common">Emerald ash borer</name>
    <name type="synonym">Agrilus marcopoli</name>
    <dbReference type="NCBI Taxonomy" id="224129"/>
    <lineage>
        <taxon>Eukaryota</taxon>
        <taxon>Metazoa</taxon>
        <taxon>Ecdysozoa</taxon>
        <taxon>Arthropoda</taxon>
        <taxon>Hexapoda</taxon>
        <taxon>Insecta</taxon>
        <taxon>Pterygota</taxon>
        <taxon>Neoptera</taxon>
        <taxon>Endopterygota</taxon>
        <taxon>Coleoptera</taxon>
        <taxon>Polyphaga</taxon>
        <taxon>Elateriformia</taxon>
        <taxon>Buprestoidea</taxon>
        <taxon>Buprestidae</taxon>
        <taxon>Agrilinae</taxon>
        <taxon>Agrilus</taxon>
    </lineage>
</organism>
<reference evidence="4" key="1">
    <citation type="submission" date="2025-08" db="UniProtKB">
        <authorList>
            <consortium name="RefSeq"/>
        </authorList>
    </citation>
    <scope>IDENTIFICATION</scope>
    <source>
        <tissue evidence="4">Entire body</tissue>
    </source>
</reference>
<feature type="compositionally biased region" description="Polar residues" evidence="1">
    <location>
        <begin position="197"/>
        <end position="211"/>
    </location>
</feature>
<dbReference type="AlphaFoldDB" id="A0A1W4WK46"/>
<dbReference type="Pfam" id="PF15923">
    <property type="entry name" value="DUF4745"/>
    <property type="match status" value="1"/>
</dbReference>
<dbReference type="OrthoDB" id="8183351at2759"/>
<feature type="region of interest" description="Disordered" evidence="1">
    <location>
        <begin position="533"/>
        <end position="560"/>
    </location>
</feature>
<dbReference type="GeneID" id="108733651"/>
<dbReference type="STRING" id="224129.A0A1W4WK46"/>